<proteinExistence type="predicted"/>
<dbReference type="EMBL" id="CP023284">
    <property type="protein sequence ID" value="ATA56126.1"/>
    <property type="molecule type" value="Genomic_DNA"/>
</dbReference>
<dbReference type="Proteomes" id="UP000217154">
    <property type="component" value="Chromosome"/>
</dbReference>
<evidence type="ECO:0000313" key="2">
    <source>
        <dbReference type="Proteomes" id="UP000217154"/>
    </source>
</evidence>
<protein>
    <submittedName>
        <fullName evidence="1">Uncharacterized protein</fullName>
    </submittedName>
</protein>
<sequence>MADQIIAGQTTPDSLRATRPDAADLLEKKSSQLQSLLTCCYGDCSEWFDAIGAVHRDHVMWIASDLAGEVAELAQQLLRRINAADASAPT</sequence>
<gene>
    <name evidence="1" type="ORF">CKY39_24960</name>
</gene>
<organism evidence="1 2">
    <name type="scientific">Variovorax boronicumulans</name>
    <dbReference type="NCBI Taxonomy" id="436515"/>
    <lineage>
        <taxon>Bacteria</taxon>
        <taxon>Pseudomonadati</taxon>
        <taxon>Pseudomonadota</taxon>
        <taxon>Betaproteobacteria</taxon>
        <taxon>Burkholderiales</taxon>
        <taxon>Comamonadaceae</taxon>
        <taxon>Variovorax</taxon>
    </lineage>
</organism>
<name>A0A250DP34_9BURK</name>
<accession>A0A250DP34</accession>
<reference evidence="1 2" key="1">
    <citation type="submission" date="2017-09" db="EMBL/GenBank/DDBJ databases">
        <title>The diverse metabolic capabilities of V. boronicumulans make it an excellent choice for continued studies on novel biodegradation.</title>
        <authorList>
            <person name="Sun S."/>
        </authorList>
    </citation>
    <scope>NUCLEOTIDE SEQUENCE [LARGE SCALE GENOMIC DNA]</scope>
    <source>
        <strain evidence="1 2">J1</strain>
    </source>
</reference>
<dbReference type="AlphaFoldDB" id="A0A250DP34"/>
<dbReference type="KEGG" id="vbo:CKY39_24960"/>
<evidence type="ECO:0000313" key="1">
    <source>
        <dbReference type="EMBL" id="ATA56126.1"/>
    </source>
</evidence>